<protein>
    <submittedName>
        <fullName evidence="1">Uncharacterized protein</fullName>
    </submittedName>
</protein>
<dbReference type="EMBL" id="JAAKFY010000019">
    <property type="protein sequence ID" value="KAF3842253.1"/>
    <property type="molecule type" value="Genomic_DNA"/>
</dbReference>
<keyword evidence="2" id="KW-1185">Reference proteome</keyword>
<feature type="non-terminal residue" evidence="1">
    <location>
        <position position="71"/>
    </location>
</feature>
<name>A0A7J5XZM0_DISMA</name>
<gene>
    <name evidence="1" type="ORF">F7725_024204</name>
</gene>
<comment type="caution">
    <text evidence="1">The sequence shown here is derived from an EMBL/GenBank/DDBJ whole genome shotgun (WGS) entry which is preliminary data.</text>
</comment>
<evidence type="ECO:0000313" key="2">
    <source>
        <dbReference type="Proteomes" id="UP000518266"/>
    </source>
</evidence>
<evidence type="ECO:0000313" key="1">
    <source>
        <dbReference type="EMBL" id="KAF3842253.1"/>
    </source>
</evidence>
<dbReference type="Proteomes" id="UP000518266">
    <property type="component" value="Unassembled WGS sequence"/>
</dbReference>
<proteinExistence type="predicted"/>
<sequence>MFPPEPHPHGRGKIHYDINTELLLSSTPLITGTSGRDSRLCWLLEDTVRRPLSSLLVKLLASGCGRGKYNG</sequence>
<reference evidence="1 2" key="1">
    <citation type="submission" date="2020-03" db="EMBL/GenBank/DDBJ databases">
        <title>Dissostichus mawsoni Genome sequencing and assembly.</title>
        <authorList>
            <person name="Park H."/>
        </authorList>
    </citation>
    <scope>NUCLEOTIDE SEQUENCE [LARGE SCALE GENOMIC DNA]</scope>
    <source>
        <strain evidence="1">DM0001</strain>
        <tissue evidence="1">Muscle</tissue>
    </source>
</reference>
<organism evidence="1 2">
    <name type="scientific">Dissostichus mawsoni</name>
    <name type="common">Antarctic cod</name>
    <dbReference type="NCBI Taxonomy" id="36200"/>
    <lineage>
        <taxon>Eukaryota</taxon>
        <taxon>Metazoa</taxon>
        <taxon>Chordata</taxon>
        <taxon>Craniata</taxon>
        <taxon>Vertebrata</taxon>
        <taxon>Euteleostomi</taxon>
        <taxon>Actinopterygii</taxon>
        <taxon>Neopterygii</taxon>
        <taxon>Teleostei</taxon>
        <taxon>Neoteleostei</taxon>
        <taxon>Acanthomorphata</taxon>
        <taxon>Eupercaria</taxon>
        <taxon>Perciformes</taxon>
        <taxon>Notothenioidei</taxon>
        <taxon>Nototheniidae</taxon>
        <taxon>Dissostichus</taxon>
    </lineage>
</organism>
<dbReference type="AlphaFoldDB" id="A0A7J5XZM0"/>
<accession>A0A7J5XZM0</accession>